<sequence length="70" mass="7446">MWIKAGGCPLDHPDCCGGGAEARPLCRGGMVIAARSILAAMGVCAPLFLGETSEERMVSSWSCFVWHYNA</sequence>
<dbReference type="Gramene" id="TVU05477">
    <property type="protein sequence ID" value="TVU05477"/>
    <property type="gene ID" value="EJB05_48643"/>
</dbReference>
<comment type="caution">
    <text evidence="1">The sequence shown here is derived from an EMBL/GenBank/DDBJ whole genome shotgun (WGS) entry which is preliminary data.</text>
</comment>
<proteinExistence type="predicted"/>
<accession>A0A5J9T2Q2</accession>
<name>A0A5J9T2Q2_9POAL</name>
<keyword evidence="2" id="KW-1185">Reference proteome</keyword>
<evidence type="ECO:0000313" key="1">
    <source>
        <dbReference type="EMBL" id="TVU05477.1"/>
    </source>
</evidence>
<feature type="non-terminal residue" evidence="1">
    <location>
        <position position="1"/>
    </location>
</feature>
<evidence type="ECO:0000313" key="2">
    <source>
        <dbReference type="Proteomes" id="UP000324897"/>
    </source>
</evidence>
<dbReference type="Proteomes" id="UP000324897">
    <property type="component" value="Unassembled WGS sequence"/>
</dbReference>
<reference evidence="1 2" key="1">
    <citation type="journal article" date="2019" name="Sci. Rep.">
        <title>A high-quality genome of Eragrostis curvula grass provides insights into Poaceae evolution and supports new strategies to enhance forage quality.</title>
        <authorList>
            <person name="Carballo J."/>
            <person name="Santos B.A.C.M."/>
            <person name="Zappacosta D."/>
            <person name="Garbus I."/>
            <person name="Selva J.P."/>
            <person name="Gallo C.A."/>
            <person name="Diaz A."/>
            <person name="Albertini E."/>
            <person name="Caccamo M."/>
            <person name="Echenique V."/>
        </authorList>
    </citation>
    <scope>NUCLEOTIDE SEQUENCE [LARGE SCALE GENOMIC DNA]</scope>
    <source>
        <strain evidence="2">cv. Victoria</strain>
        <tissue evidence="1">Leaf</tissue>
    </source>
</reference>
<organism evidence="1 2">
    <name type="scientific">Eragrostis curvula</name>
    <name type="common">weeping love grass</name>
    <dbReference type="NCBI Taxonomy" id="38414"/>
    <lineage>
        <taxon>Eukaryota</taxon>
        <taxon>Viridiplantae</taxon>
        <taxon>Streptophyta</taxon>
        <taxon>Embryophyta</taxon>
        <taxon>Tracheophyta</taxon>
        <taxon>Spermatophyta</taxon>
        <taxon>Magnoliopsida</taxon>
        <taxon>Liliopsida</taxon>
        <taxon>Poales</taxon>
        <taxon>Poaceae</taxon>
        <taxon>PACMAD clade</taxon>
        <taxon>Chloridoideae</taxon>
        <taxon>Eragrostideae</taxon>
        <taxon>Eragrostidinae</taxon>
        <taxon>Eragrostis</taxon>
    </lineage>
</organism>
<dbReference type="EMBL" id="RWGY01000051">
    <property type="protein sequence ID" value="TVU05477.1"/>
    <property type="molecule type" value="Genomic_DNA"/>
</dbReference>
<gene>
    <name evidence="1" type="ORF">EJB05_48643</name>
</gene>
<dbReference type="AlphaFoldDB" id="A0A5J9T2Q2"/>
<protein>
    <submittedName>
        <fullName evidence="1">Uncharacterized protein</fullName>
    </submittedName>
</protein>